<dbReference type="Gene3D" id="3.40.50.850">
    <property type="entry name" value="Isochorismatase-like"/>
    <property type="match status" value="1"/>
</dbReference>
<feature type="domain" description="Isochorismatase-like" evidence="2">
    <location>
        <begin position="4"/>
        <end position="154"/>
    </location>
</feature>
<dbReference type="CDD" id="cd01014">
    <property type="entry name" value="nicotinamidase_related"/>
    <property type="match status" value="1"/>
</dbReference>
<dbReference type="SUPFAM" id="SSF52499">
    <property type="entry name" value="Isochorismatase-like hydrolases"/>
    <property type="match status" value="1"/>
</dbReference>
<keyword evidence="4" id="KW-1185">Reference proteome</keyword>
<sequence length="195" mass="20157">MTKTALILIDIQKDYFDCGLMALDGMDVAAANAARLLVAARARREPVLHIRHIAGSAEAPFFRPGTLGSEIHETVRPDPGETIIEKIRPNAFIGTGLEQALRAVGIEHLILCGAMSQMCVDATARAAADMGFAVTVVGDACAAASVSYGSVSVPSSHVHAAIMAPLAASYGKVVTTDDIEGSRAAGNGQTALQSA</sequence>
<name>A0A4R3J8K5_9RHOB</name>
<dbReference type="EMBL" id="SLZU01000010">
    <property type="protein sequence ID" value="TCS61832.1"/>
    <property type="molecule type" value="Genomic_DNA"/>
</dbReference>
<reference evidence="3 4" key="1">
    <citation type="submission" date="2019-03" db="EMBL/GenBank/DDBJ databases">
        <title>Genomic Encyclopedia of Type Strains, Phase IV (KMG-IV): sequencing the most valuable type-strain genomes for metagenomic binning, comparative biology and taxonomic classification.</title>
        <authorList>
            <person name="Goeker M."/>
        </authorList>
    </citation>
    <scope>NUCLEOTIDE SEQUENCE [LARGE SCALE GENOMIC DNA]</scope>
    <source>
        <strain evidence="3 4">DSM 104836</strain>
    </source>
</reference>
<dbReference type="InterPro" id="IPR050272">
    <property type="entry name" value="Isochorismatase-like_hydrls"/>
</dbReference>
<keyword evidence="1" id="KW-0378">Hydrolase</keyword>
<dbReference type="RefSeq" id="WP_132245893.1">
    <property type="nucleotide sequence ID" value="NZ_SLZU01000010.1"/>
</dbReference>
<dbReference type="InterPro" id="IPR000868">
    <property type="entry name" value="Isochorismatase-like_dom"/>
</dbReference>
<dbReference type="GO" id="GO:0016787">
    <property type="term" value="F:hydrolase activity"/>
    <property type="evidence" value="ECO:0007669"/>
    <property type="project" value="UniProtKB-KW"/>
</dbReference>
<dbReference type="InterPro" id="IPR036380">
    <property type="entry name" value="Isochorismatase-like_sf"/>
</dbReference>
<evidence type="ECO:0000259" key="2">
    <source>
        <dbReference type="Pfam" id="PF00857"/>
    </source>
</evidence>
<accession>A0A4R3J8K5</accession>
<evidence type="ECO:0000256" key="1">
    <source>
        <dbReference type="ARBA" id="ARBA00022801"/>
    </source>
</evidence>
<dbReference type="Proteomes" id="UP000295696">
    <property type="component" value="Unassembled WGS sequence"/>
</dbReference>
<gene>
    <name evidence="3" type="ORF">EDD52_1105</name>
</gene>
<protein>
    <submittedName>
        <fullName evidence="3">Nicotinamidase-related amidase</fullName>
    </submittedName>
</protein>
<evidence type="ECO:0000313" key="3">
    <source>
        <dbReference type="EMBL" id="TCS61832.1"/>
    </source>
</evidence>
<evidence type="ECO:0000313" key="4">
    <source>
        <dbReference type="Proteomes" id="UP000295696"/>
    </source>
</evidence>
<dbReference type="PANTHER" id="PTHR43540:SF1">
    <property type="entry name" value="ISOCHORISMATASE HYDROLASE"/>
    <property type="match status" value="1"/>
</dbReference>
<dbReference type="AlphaFoldDB" id="A0A4R3J8K5"/>
<comment type="caution">
    <text evidence="3">The sequence shown here is derived from an EMBL/GenBank/DDBJ whole genome shotgun (WGS) entry which is preliminary data.</text>
</comment>
<dbReference type="OrthoDB" id="9794942at2"/>
<dbReference type="Pfam" id="PF00857">
    <property type="entry name" value="Isochorismatase"/>
    <property type="match status" value="1"/>
</dbReference>
<dbReference type="PANTHER" id="PTHR43540">
    <property type="entry name" value="PEROXYUREIDOACRYLATE/UREIDOACRYLATE AMIDOHYDROLASE-RELATED"/>
    <property type="match status" value="1"/>
</dbReference>
<proteinExistence type="predicted"/>
<organism evidence="3 4">
    <name type="scientific">Primorskyibacter sedentarius</name>
    <dbReference type="NCBI Taxonomy" id="745311"/>
    <lineage>
        <taxon>Bacteria</taxon>
        <taxon>Pseudomonadati</taxon>
        <taxon>Pseudomonadota</taxon>
        <taxon>Alphaproteobacteria</taxon>
        <taxon>Rhodobacterales</taxon>
        <taxon>Roseobacteraceae</taxon>
        <taxon>Primorskyibacter</taxon>
    </lineage>
</organism>